<keyword evidence="11" id="KW-1185">Reference proteome</keyword>
<evidence type="ECO:0000256" key="4">
    <source>
        <dbReference type="ARBA" id="ARBA00022741"/>
    </source>
</evidence>
<keyword evidence="7" id="KW-0444">Lipid biosynthesis</keyword>
<dbReference type="PROSITE" id="PS50146">
    <property type="entry name" value="DAGK"/>
    <property type="match status" value="1"/>
</dbReference>
<dbReference type="NCBIfam" id="TIGR00147">
    <property type="entry name" value="YegS/Rv2252/BmrU family lipid kinase"/>
    <property type="match status" value="1"/>
</dbReference>
<dbReference type="SUPFAM" id="SSF111331">
    <property type="entry name" value="NAD kinase/diacylglycerol kinase-like"/>
    <property type="match status" value="1"/>
</dbReference>
<evidence type="ECO:0000256" key="3">
    <source>
        <dbReference type="ARBA" id="ARBA00022679"/>
    </source>
</evidence>
<dbReference type="InterPro" id="IPR017438">
    <property type="entry name" value="ATP-NAD_kinase_N"/>
</dbReference>
<keyword evidence="7" id="KW-0443">Lipid metabolism</keyword>
<dbReference type="Pfam" id="PF19279">
    <property type="entry name" value="YegS_C"/>
    <property type="match status" value="1"/>
</dbReference>
<comment type="cofactor">
    <cofactor evidence="1">
        <name>Mg(2+)</name>
        <dbReference type="ChEBI" id="CHEBI:18420"/>
    </cofactor>
</comment>
<reference evidence="10 11" key="1">
    <citation type="submission" date="2015-01" db="EMBL/GenBank/DDBJ databases">
        <title>Draft genome sequence of Leucobacter komagatae strain VKM ST2845.</title>
        <authorList>
            <person name="Karlyshev A.V."/>
            <person name="Kudryashova E.B."/>
        </authorList>
    </citation>
    <scope>NUCLEOTIDE SEQUENCE [LARGE SCALE GENOMIC DNA]</scope>
    <source>
        <strain evidence="10 11">VKM ST2845</strain>
    </source>
</reference>
<keyword evidence="6" id="KW-0067">ATP-binding</keyword>
<evidence type="ECO:0000313" key="10">
    <source>
        <dbReference type="EMBL" id="KIP52533.1"/>
    </source>
</evidence>
<dbReference type="GO" id="GO:0005524">
    <property type="term" value="F:ATP binding"/>
    <property type="evidence" value="ECO:0007669"/>
    <property type="project" value="UniProtKB-KW"/>
</dbReference>
<feature type="domain" description="DAGKc" evidence="9">
    <location>
        <begin position="2"/>
        <end position="134"/>
    </location>
</feature>
<dbReference type="InterPro" id="IPR045540">
    <property type="entry name" value="YegS/DAGK_C"/>
</dbReference>
<keyword evidence="7" id="KW-0594">Phospholipid biosynthesis</keyword>
<name>A0A0D0ISW6_9MICO</name>
<keyword evidence="5" id="KW-0418">Kinase</keyword>
<dbReference type="RefSeq" id="WP_042544149.1">
    <property type="nucleotide sequence ID" value="NZ_JXSQ01000010.1"/>
</dbReference>
<dbReference type="Proteomes" id="UP000032120">
    <property type="component" value="Unassembled WGS sequence"/>
</dbReference>
<dbReference type="PANTHER" id="PTHR12358:SF54">
    <property type="entry name" value="SPHINGOSINE KINASE RELATED PROTEIN"/>
    <property type="match status" value="1"/>
</dbReference>
<evidence type="ECO:0000256" key="8">
    <source>
        <dbReference type="ARBA" id="ARBA00023264"/>
    </source>
</evidence>
<dbReference type="SMART" id="SM00046">
    <property type="entry name" value="DAGKc"/>
    <property type="match status" value="1"/>
</dbReference>
<dbReference type="GO" id="GO:0016301">
    <property type="term" value="F:kinase activity"/>
    <property type="evidence" value="ECO:0007669"/>
    <property type="project" value="UniProtKB-KW"/>
</dbReference>
<evidence type="ECO:0000256" key="5">
    <source>
        <dbReference type="ARBA" id="ARBA00022777"/>
    </source>
</evidence>
<dbReference type="Gene3D" id="3.40.50.10330">
    <property type="entry name" value="Probable inorganic polyphosphate/atp-NAD kinase, domain 1"/>
    <property type="match status" value="1"/>
</dbReference>
<protein>
    <recommendedName>
        <fullName evidence="9">DAGKc domain-containing protein</fullName>
    </recommendedName>
</protein>
<keyword evidence="3" id="KW-0808">Transferase</keyword>
<gene>
    <name evidence="10" type="ORF">SD72_08965</name>
</gene>
<dbReference type="GO" id="GO:0008654">
    <property type="term" value="P:phospholipid biosynthetic process"/>
    <property type="evidence" value="ECO:0007669"/>
    <property type="project" value="UniProtKB-KW"/>
</dbReference>
<proteinExistence type="inferred from homology"/>
<dbReference type="InterPro" id="IPR050187">
    <property type="entry name" value="Lipid_Phosphate_FormReg"/>
</dbReference>
<dbReference type="Pfam" id="PF00781">
    <property type="entry name" value="DAGK_cat"/>
    <property type="match status" value="1"/>
</dbReference>
<dbReference type="InterPro" id="IPR016064">
    <property type="entry name" value="NAD/diacylglycerol_kinase_sf"/>
</dbReference>
<dbReference type="EMBL" id="JXSQ01000010">
    <property type="protein sequence ID" value="KIP52533.1"/>
    <property type="molecule type" value="Genomic_DNA"/>
</dbReference>
<evidence type="ECO:0000313" key="11">
    <source>
        <dbReference type="Proteomes" id="UP000032120"/>
    </source>
</evidence>
<evidence type="ECO:0000259" key="9">
    <source>
        <dbReference type="PROSITE" id="PS50146"/>
    </source>
</evidence>
<evidence type="ECO:0000256" key="7">
    <source>
        <dbReference type="ARBA" id="ARBA00023209"/>
    </source>
</evidence>
<dbReference type="InterPro" id="IPR005218">
    <property type="entry name" value="Diacylglycerol/lipid_kinase"/>
</dbReference>
<keyword evidence="4" id="KW-0547">Nucleotide-binding</keyword>
<dbReference type="AlphaFoldDB" id="A0A0D0ISW6"/>
<dbReference type="Gene3D" id="2.60.200.40">
    <property type="match status" value="1"/>
</dbReference>
<dbReference type="PANTHER" id="PTHR12358">
    <property type="entry name" value="SPHINGOSINE KINASE"/>
    <property type="match status" value="1"/>
</dbReference>
<comment type="similarity">
    <text evidence="2">Belongs to the diacylglycerol/lipid kinase family.</text>
</comment>
<evidence type="ECO:0000256" key="2">
    <source>
        <dbReference type="ARBA" id="ARBA00005983"/>
    </source>
</evidence>
<dbReference type="OrthoDB" id="142078at2"/>
<organism evidence="10 11">
    <name type="scientific">Leucobacter komagatae</name>
    <dbReference type="NCBI Taxonomy" id="55969"/>
    <lineage>
        <taxon>Bacteria</taxon>
        <taxon>Bacillati</taxon>
        <taxon>Actinomycetota</taxon>
        <taxon>Actinomycetes</taxon>
        <taxon>Micrococcales</taxon>
        <taxon>Microbacteriaceae</taxon>
        <taxon>Leucobacter</taxon>
    </lineage>
</organism>
<sequence length="298" mass="31156">MRNEAPYGVVVNPRSALGRGARVAKVVLAEFASAGVHAIEITGTDGADCQAKVRAACADGLRGLVLVGGDGLIGLVLQVAEARALPIGVVPAGSGNDFARQFNLPSSPAAAVARVLAAEGAPLAVDLGVVERPGTAEHWFAGALSIGLDAAVNRRANAIRLPLGPLRYHLALLAELPVLRGRRFTVRSGDRERSFMGVIATVMNTRAIGGGIRLAPLASVHDGSLDIVEIADGPKLRLLRVLLLLARARHERLPEVTITRVERVRIDAADEIAFSDGEQVGTGPFEVRVEPGALMLLA</sequence>
<evidence type="ECO:0000256" key="1">
    <source>
        <dbReference type="ARBA" id="ARBA00001946"/>
    </source>
</evidence>
<evidence type="ECO:0000256" key="6">
    <source>
        <dbReference type="ARBA" id="ARBA00022840"/>
    </source>
</evidence>
<dbReference type="InterPro" id="IPR001206">
    <property type="entry name" value="Diacylglycerol_kinase_cat_dom"/>
</dbReference>
<comment type="caution">
    <text evidence="10">The sequence shown here is derived from an EMBL/GenBank/DDBJ whole genome shotgun (WGS) entry which is preliminary data.</text>
</comment>
<accession>A0A0D0ISW6</accession>
<keyword evidence="8" id="KW-1208">Phospholipid metabolism</keyword>